<evidence type="ECO:0000256" key="1">
    <source>
        <dbReference type="ARBA" id="ARBA00012162"/>
    </source>
</evidence>
<dbReference type="GO" id="GO:0004851">
    <property type="term" value="F:uroporphyrin-III C-methyltransferase activity"/>
    <property type="evidence" value="ECO:0007669"/>
    <property type="project" value="UniProtKB-EC"/>
</dbReference>
<dbReference type="InterPro" id="IPR003754">
    <property type="entry name" value="4pyrrol_synth_uPrphyn_synth"/>
</dbReference>
<dbReference type="PROSITE" id="PS00839">
    <property type="entry name" value="SUMT_1"/>
    <property type="match status" value="1"/>
</dbReference>
<dbReference type="PANTHER" id="PTHR45790">
    <property type="entry name" value="SIROHEME SYNTHASE-RELATED"/>
    <property type="match status" value="1"/>
</dbReference>
<dbReference type="InterPro" id="IPR003043">
    <property type="entry name" value="Uropor_MeTrfase_CS"/>
</dbReference>
<dbReference type="InterPro" id="IPR036108">
    <property type="entry name" value="4pyrrol_syn_uPrphyn_synt_sf"/>
</dbReference>
<dbReference type="EMBL" id="LAZR01000133">
    <property type="protein sequence ID" value="KKN87866.1"/>
    <property type="molecule type" value="Genomic_DNA"/>
</dbReference>
<evidence type="ECO:0000256" key="3">
    <source>
        <dbReference type="ARBA" id="ARBA00022679"/>
    </source>
</evidence>
<keyword evidence="4" id="KW-0949">S-adenosyl-L-methionine</keyword>
<keyword evidence="3" id="KW-0808">Transferase</keyword>
<dbReference type="Gene3D" id="3.30.950.10">
    <property type="entry name" value="Methyltransferase, Cobalt-precorrin-4 Transmethylase, Domain 2"/>
    <property type="match status" value="1"/>
</dbReference>
<organism evidence="8">
    <name type="scientific">marine sediment metagenome</name>
    <dbReference type="NCBI Taxonomy" id="412755"/>
    <lineage>
        <taxon>unclassified sequences</taxon>
        <taxon>metagenomes</taxon>
        <taxon>ecological metagenomes</taxon>
    </lineage>
</organism>
<protein>
    <recommendedName>
        <fullName evidence="1">uroporphyrinogen-III C-methyltransferase</fullName>
        <ecNumber evidence="1">2.1.1.107</ecNumber>
    </recommendedName>
</protein>
<feature type="domain" description="Tetrapyrrole biosynthesis uroporphyrinogen III synthase" evidence="7">
    <location>
        <begin position="268"/>
        <end position="496"/>
    </location>
</feature>
<dbReference type="PROSITE" id="PS00840">
    <property type="entry name" value="SUMT_2"/>
    <property type="match status" value="1"/>
</dbReference>
<dbReference type="GO" id="GO:0019354">
    <property type="term" value="P:siroheme biosynthetic process"/>
    <property type="evidence" value="ECO:0007669"/>
    <property type="project" value="InterPro"/>
</dbReference>
<dbReference type="FunFam" id="3.30.950.10:FF:000001">
    <property type="entry name" value="Siroheme synthase"/>
    <property type="match status" value="1"/>
</dbReference>
<dbReference type="Pfam" id="PF00590">
    <property type="entry name" value="TP_methylase"/>
    <property type="match status" value="1"/>
</dbReference>
<keyword evidence="2" id="KW-0489">Methyltransferase</keyword>
<gene>
    <name evidence="8" type="ORF">LCGC14_0253970</name>
</gene>
<dbReference type="NCBIfam" id="TIGR01469">
    <property type="entry name" value="cobA_cysG_Cterm"/>
    <property type="match status" value="1"/>
</dbReference>
<dbReference type="NCBIfam" id="NF004790">
    <property type="entry name" value="PRK06136.1"/>
    <property type="match status" value="1"/>
</dbReference>
<evidence type="ECO:0000256" key="5">
    <source>
        <dbReference type="ARBA" id="ARBA00023244"/>
    </source>
</evidence>
<dbReference type="InterPro" id="IPR035996">
    <property type="entry name" value="4pyrrol_Methylase_sf"/>
</dbReference>
<dbReference type="InterPro" id="IPR014777">
    <property type="entry name" value="4pyrrole_Mease_sub1"/>
</dbReference>
<sequence length="510" mass="53767">MNKGSIYLVGAGPGDPGLITVRGMDLVSRADVVVYDYLVSPRLVRCARDDAELIYVGKKAGKHTLSQDGINKLLVDKARTGAMVVRLKGGDPFVFGRGGEEALEAVEAGIAFEVVPGITAGVAAAAYAGIPVTHRTIASNLGLVTGHETPDKTDSDLDFEALAKWRGTLVFYMGVSNVEPICQSLTAHGLDGQTPAALVRWGTTSRQRTVVGTVDTLPAVARDSGIEPPAVIIVGGVVALREKLNWFERRPLFGRRIVVTRARTQASTLTGRLEDFGADVFEMPAIQIVPPDDDQPLRDAIDNLASFDWIVFTSANGVEGFFDALDQADLDSRALGATRICTVGPVTAERLAGRGLRPDAQPAKFVSTEIAATLAAAGDLAGQNILCPRSDLAPRDLIDALTAQGATVQDVTAYCTRPDCAGAEQVLELLADDEVHWVTFTSSSTVKNFFDAVDPAKVRAASVRLASIGPVTTQTLTDAGFTPDAQAKTHTIDGLVDAIVDCEGAEGSAS</sequence>
<dbReference type="GO" id="GO:0032259">
    <property type="term" value="P:methylation"/>
    <property type="evidence" value="ECO:0007669"/>
    <property type="project" value="UniProtKB-KW"/>
</dbReference>
<evidence type="ECO:0000259" key="6">
    <source>
        <dbReference type="Pfam" id="PF00590"/>
    </source>
</evidence>
<dbReference type="CDD" id="cd11642">
    <property type="entry name" value="SUMT"/>
    <property type="match status" value="1"/>
</dbReference>
<dbReference type="EC" id="2.1.1.107" evidence="1"/>
<dbReference type="InterPro" id="IPR014776">
    <property type="entry name" value="4pyrrole_Mease_sub2"/>
</dbReference>
<dbReference type="InterPro" id="IPR000878">
    <property type="entry name" value="4pyrrol_Mease"/>
</dbReference>
<evidence type="ECO:0000256" key="4">
    <source>
        <dbReference type="ARBA" id="ARBA00022691"/>
    </source>
</evidence>
<dbReference type="SUPFAM" id="SSF53790">
    <property type="entry name" value="Tetrapyrrole methylase"/>
    <property type="match status" value="1"/>
</dbReference>
<evidence type="ECO:0000313" key="8">
    <source>
        <dbReference type="EMBL" id="KKN87866.1"/>
    </source>
</evidence>
<comment type="caution">
    <text evidence="8">The sequence shown here is derived from an EMBL/GenBank/DDBJ whole genome shotgun (WGS) entry which is preliminary data.</text>
</comment>
<dbReference type="InterPro" id="IPR050161">
    <property type="entry name" value="Siro_Cobalamin_biosynth"/>
</dbReference>
<dbReference type="SUPFAM" id="SSF69618">
    <property type="entry name" value="HemD-like"/>
    <property type="match status" value="1"/>
</dbReference>
<evidence type="ECO:0000256" key="2">
    <source>
        <dbReference type="ARBA" id="ARBA00022603"/>
    </source>
</evidence>
<evidence type="ECO:0000259" key="7">
    <source>
        <dbReference type="Pfam" id="PF02602"/>
    </source>
</evidence>
<dbReference type="GO" id="GO:0004852">
    <property type="term" value="F:uroporphyrinogen-III synthase activity"/>
    <property type="evidence" value="ECO:0007669"/>
    <property type="project" value="InterPro"/>
</dbReference>
<dbReference type="AlphaFoldDB" id="A0A0F9WP04"/>
<feature type="domain" description="Tetrapyrrole methylase" evidence="6">
    <location>
        <begin position="6"/>
        <end position="217"/>
    </location>
</feature>
<dbReference type="PANTHER" id="PTHR45790:SF3">
    <property type="entry name" value="S-ADENOSYL-L-METHIONINE-DEPENDENT UROPORPHYRINOGEN III METHYLTRANSFERASE, CHLOROPLASTIC"/>
    <property type="match status" value="1"/>
</dbReference>
<dbReference type="InterPro" id="IPR006366">
    <property type="entry name" value="CobA/CysG_C"/>
</dbReference>
<keyword evidence="5" id="KW-0627">Porphyrin biosynthesis</keyword>
<dbReference type="FunFam" id="3.40.1010.10:FF:000001">
    <property type="entry name" value="Siroheme synthase"/>
    <property type="match status" value="1"/>
</dbReference>
<name>A0A0F9WP04_9ZZZZ</name>
<reference evidence="8" key="1">
    <citation type="journal article" date="2015" name="Nature">
        <title>Complex archaea that bridge the gap between prokaryotes and eukaryotes.</title>
        <authorList>
            <person name="Spang A."/>
            <person name="Saw J.H."/>
            <person name="Jorgensen S.L."/>
            <person name="Zaremba-Niedzwiedzka K."/>
            <person name="Martijn J."/>
            <person name="Lind A.E."/>
            <person name="van Eijk R."/>
            <person name="Schleper C."/>
            <person name="Guy L."/>
            <person name="Ettema T.J."/>
        </authorList>
    </citation>
    <scope>NUCLEOTIDE SEQUENCE</scope>
</reference>
<dbReference type="Gene3D" id="3.40.1010.10">
    <property type="entry name" value="Cobalt-precorrin-4 Transmethylase, Domain 1"/>
    <property type="match status" value="1"/>
</dbReference>
<proteinExistence type="predicted"/>
<dbReference type="CDD" id="cd06578">
    <property type="entry name" value="HemD"/>
    <property type="match status" value="1"/>
</dbReference>
<dbReference type="Gene3D" id="3.40.50.10090">
    <property type="match status" value="2"/>
</dbReference>
<dbReference type="Pfam" id="PF02602">
    <property type="entry name" value="HEM4"/>
    <property type="match status" value="1"/>
</dbReference>
<accession>A0A0F9WP04</accession>